<evidence type="ECO:0000259" key="2">
    <source>
        <dbReference type="PROSITE" id="PS50128"/>
    </source>
</evidence>
<reference evidence="3" key="1">
    <citation type="submission" date="2023-06" db="EMBL/GenBank/DDBJ databases">
        <title>Survivors Of The Sea: Transcriptome response of Skeletonema marinoi to long-term dormancy.</title>
        <authorList>
            <person name="Pinder M.I.M."/>
            <person name="Kourtchenko O."/>
            <person name="Robertson E.K."/>
            <person name="Larsson T."/>
            <person name="Maumus F."/>
            <person name="Osuna-Cruz C.M."/>
            <person name="Vancaester E."/>
            <person name="Stenow R."/>
            <person name="Vandepoele K."/>
            <person name="Ploug H."/>
            <person name="Bruchert V."/>
            <person name="Godhe A."/>
            <person name="Topel M."/>
        </authorList>
    </citation>
    <scope>NUCLEOTIDE SEQUENCE</scope>
    <source>
        <strain evidence="3">R05AC</strain>
    </source>
</reference>
<protein>
    <recommendedName>
        <fullName evidence="2">SURP motif domain-containing protein</fullName>
    </recommendedName>
</protein>
<dbReference type="AlphaFoldDB" id="A0AAD9DHV3"/>
<keyword evidence="4" id="KW-1185">Reference proteome</keyword>
<organism evidence="3 4">
    <name type="scientific">Skeletonema marinoi</name>
    <dbReference type="NCBI Taxonomy" id="267567"/>
    <lineage>
        <taxon>Eukaryota</taxon>
        <taxon>Sar</taxon>
        <taxon>Stramenopiles</taxon>
        <taxon>Ochrophyta</taxon>
        <taxon>Bacillariophyta</taxon>
        <taxon>Coscinodiscophyceae</taxon>
        <taxon>Thalassiosirophycidae</taxon>
        <taxon>Thalassiosirales</taxon>
        <taxon>Skeletonemataceae</taxon>
        <taxon>Skeletonema</taxon>
        <taxon>Skeletonema marinoi-dohrnii complex</taxon>
    </lineage>
</organism>
<dbReference type="InterPro" id="IPR035967">
    <property type="entry name" value="SWAP/Surp_sf"/>
</dbReference>
<comment type="caution">
    <text evidence="3">The sequence shown here is derived from an EMBL/GenBank/DDBJ whole genome shotgun (WGS) entry which is preliminary data.</text>
</comment>
<dbReference type="Proteomes" id="UP001224775">
    <property type="component" value="Unassembled WGS sequence"/>
</dbReference>
<feature type="region of interest" description="Disordered" evidence="1">
    <location>
        <begin position="165"/>
        <end position="196"/>
    </location>
</feature>
<feature type="compositionally biased region" description="Acidic residues" evidence="1">
    <location>
        <begin position="180"/>
        <end position="190"/>
    </location>
</feature>
<proteinExistence type="predicted"/>
<dbReference type="SUPFAM" id="SSF109905">
    <property type="entry name" value="Surp module (SWAP domain)"/>
    <property type="match status" value="1"/>
</dbReference>
<feature type="domain" description="SURP motif" evidence="2">
    <location>
        <begin position="212"/>
        <end position="253"/>
    </location>
</feature>
<dbReference type="Gene3D" id="1.10.10.790">
    <property type="entry name" value="Surp module"/>
    <property type="match status" value="1"/>
</dbReference>
<dbReference type="EMBL" id="JATAAI010000002">
    <property type="protein sequence ID" value="KAK1747792.1"/>
    <property type="molecule type" value="Genomic_DNA"/>
</dbReference>
<dbReference type="InterPro" id="IPR000061">
    <property type="entry name" value="Surp"/>
</dbReference>
<gene>
    <name evidence="3" type="ORF">QTG54_001755</name>
</gene>
<feature type="region of interest" description="Disordered" evidence="1">
    <location>
        <begin position="289"/>
        <end position="329"/>
    </location>
</feature>
<evidence type="ECO:0000313" key="3">
    <source>
        <dbReference type="EMBL" id="KAK1747792.1"/>
    </source>
</evidence>
<name>A0AAD9DHV3_9STRA</name>
<dbReference type="PROSITE" id="PS50128">
    <property type="entry name" value="SURP"/>
    <property type="match status" value="1"/>
</dbReference>
<accession>A0AAD9DHV3</accession>
<dbReference type="GO" id="GO:0006396">
    <property type="term" value="P:RNA processing"/>
    <property type="evidence" value="ECO:0007669"/>
    <property type="project" value="InterPro"/>
</dbReference>
<dbReference type="GO" id="GO:0003723">
    <property type="term" value="F:RNA binding"/>
    <property type="evidence" value="ECO:0007669"/>
    <property type="project" value="InterPro"/>
</dbReference>
<sequence>MHHLAKRRRTKVNAPPKPSFDLTVTGEVCRVQQKNQLSSQETGHLIQLSYNNVSSSSWNTYGDENDEDDGGSHGTRKLSAHLLVDRRDARTLMDELSLQQLCHKRLGPSFNTDGVINKDSSGCHHGGELEEEGSREEIDQRNVERFGMLPAEWKACNTIGKPDVEENDKAEHHDTCEDNKEIDDDPFEPTEEQRRGIPNDMILPRTMRQHNIIELTAARVANNHQLEIFLKLKQSNNNHLSFIHRADDLHPYYLHLKGKCCGENQASDEASSSVSEGKSGLNVLLAGYESSSSDDEDTDKVTELKVGSAALISREQTNDDESDEQIRKDERLERLRQWKISKNLQSADDNE</sequence>
<evidence type="ECO:0000256" key="1">
    <source>
        <dbReference type="SAM" id="MobiDB-lite"/>
    </source>
</evidence>
<dbReference type="Pfam" id="PF01805">
    <property type="entry name" value="Surp"/>
    <property type="match status" value="1"/>
</dbReference>
<evidence type="ECO:0000313" key="4">
    <source>
        <dbReference type="Proteomes" id="UP001224775"/>
    </source>
</evidence>
<feature type="region of interest" description="Disordered" evidence="1">
    <location>
        <begin position="117"/>
        <end position="137"/>
    </location>
</feature>
<feature type="compositionally biased region" description="Basic and acidic residues" evidence="1">
    <location>
        <begin position="165"/>
        <end position="179"/>
    </location>
</feature>